<evidence type="ECO:0000259" key="1">
    <source>
        <dbReference type="PROSITE" id="PS50878"/>
    </source>
</evidence>
<dbReference type="Pfam" id="PF00078">
    <property type="entry name" value="RVT_1"/>
    <property type="match status" value="1"/>
</dbReference>
<dbReference type="GO" id="GO:0003676">
    <property type="term" value="F:nucleic acid binding"/>
    <property type="evidence" value="ECO:0007669"/>
    <property type="project" value="InterPro"/>
</dbReference>
<dbReference type="PROSITE" id="PS50878">
    <property type="entry name" value="RT_POL"/>
    <property type="match status" value="1"/>
</dbReference>
<evidence type="ECO:0008006" key="5">
    <source>
        <dbReference type="Google" id="ProtNLM"/>
    </source>
</evidence>
<dbReference type="SUPFAM" id="SSF56219">
    <property type="entry name" value="DNase I-like"/>
    <property type="match status" value="1"/>
</dbReference>
<feature type="domain" description="Reverse transcriptase" evidence="1">
    <location>
        <begin position="463"/>
        <end position="726"/>
    </location>
</feature>
<evidence type="ECO:0000259" key="2">
    <source>
        <dbReference type="PROSITE" id="PS50879"/>
    </source>
</evidence>
<dbReference type="PANTHER" id="PTHR33481:SF1">
    <property type="entry name" value="ENDONUCLEASE_EXONUCLEASE_PHOSPHATASE DOMAIN-CONTAINING PROTEIN-RELATED"/>
    <property type="match status" value="1"/>
</dbReference>
<organism evidence="3 4">
    <name type="scientific">Penicillium cf. griseofulvum</name>
    <dbReference type="NCBI Taxonomy" id="2972120"/>
    <lineage>
        <taxon>Eukaryota</taxon>
        <taxon>Fungi</taxon>
        <taxon>Dikarya</taxon>
        <taxon>Ascomycota</taxon>
        <taxon>Pezizomycotina</taxon>
        <taxon>Eurotiomycetes</taxon>
        <taxon>Eurotiomycetidae</taxon>
        <taxon>Eurotiales</taxon>
        <taxon>Aspergillaceae</taxon>
        <taxon>Penicillium</taxon>
    </lineage>
</organism>
<keyword evidence="4" id="KW-1185">Reference proteome</keyword>
<comment type="caution">
    <text evidence="3">The sequence shown here is derived from an EMBL/GenBank/DDBJ whole genome shotgun (WGS) entry which is preliminary data.</text>
</comment>
<dbReference type="OrthoDB" id="4368687at2759"/>
<sequence>MADFLAKPEVSKADIIAVQEPWENPYNDTTYHPLKQTHELLFPSSTETGGGEQGMGTNWTHYAHSEFCQEVRFQTDLGEICFFNIYNECGTTGTVELLSVLLEGSRKHTMIAGDFNLHHPAWGGIEATQDSGSDKVIELCDEADLDLWLEPGTITRDQNGERTTIDLLFGTPALTERLVVCELALDCHADSDHLPIRALLDVSTTSIAEAKRRLWKAMDTEKFDIFVADNLPIPPPLTTPRQIDDVVDHLIDIVQRGVHESTPWARPSPHANPSWTNECGEAVKHSRRMFRQYLATHSEEDWETYRLARNQKGKVIKAALRRGFRNFIKEAVDQGPQGLWRVAKWARNRGQPQQGSAMPVLKAAEGGVAETDEEKVNLLRKVFFPQPPEADLSDIQQSHASYREQYQLPPINDTEVRAAIKKAPPNKAPGYDTLPNKLWRVLAEPGSRSEKRFVPLLTTIFDACVRIGHNPQHLQTSVTVTLRKAGPRDYRAPKSYRPVALLNTLGKILEAVVATRIAWCVEEYKLLPETHLGGRKGVSVDHAIQLILGKIHQAWGGGKIASMLLLDVAGAYDMVSHERLLHNMRQMGLGALTSWVQSFLTGRSTRIKLPNGHLSEAFPTPTGIPQGSPISPILFLLFNAPLVRACTLRGLQYGESEAYGWVDDVCILAVSDSYEENIKVLEKALQKASLWAKKHAAKFAPDKFELIHFVNPRIPETTTRPSQIAIRPSQITRRQGNDQVDIWEVPDDPSGHDGMPVVIPGDIPTVLAPTETAKYLGVWLDKHLNFTTHRKKMLAKGAGSLEALRGISGSTWGSSLIAMRRVYQAVIIPQMLWGLSAWYCPAARATPGLEKLTSELMKIQKRAAILISGAFRGTAGAALDTELHILPIKLRIQQIVEETAIRILTGPRWACPRVAREARKPRERRLGGWAPTEAIAQKKPLRLQLGEQWEEKRPFVLAPWEARMPCLIENQEAALESHNSIYEDVACDDHGRTSMIFTDGSGFAGHIGASTASYYPEITSQRRYLGTDSQSTVYAAELSGIEMALAKTRKEQAREVIIFSDSQAAIQAVQNPQRPSGQYVLTLIYAHVRAIRSRNQDQQNPTNITIRWIPAHVGVDGNEFADEEAKGAALLGAGMGAATGSGTGEPIIRLAAAAKRAVRQRIRERWEKQWERERTSAPTKRLVQAPNKKTLRLYEGLSKPQCAILIQMRTMRIGLRHFLFKIKAAETDRCNCDEGSQTPRHILMQCPQYVIPRTKLWEQLDRIGIGITEMDYDKIMSNPQATRYVVNFMHRTGLLQQFQHVGIEEEDDDEPTGLAAIDLGVEDDGY</sequence>
<dbReference type="InterPro" id="IPR036397">
    <property type="entry name" value="RNaseH_sf"/>
</dbReference>
<accession>A0A9W9J238</accession>
<gene>
    <name evidence="3" type="ORF">N7472_010976</name>
</gene>
<dbReference type="Gene3D" id="3.30.420.10">
    <property type="entry name" value="Ribonuclease H-like superfamily/Ribonuclease H"/>
    <property type="match status" value="1"/>
</dbReference>
<protein>
    <recommendedName>
        <fullName evidence="5">Reverse transcriptase</fullName>
    </recommendedName>
</protein>
<dbReference type="SUPFAM" id="SSF56672">
    <property type="entry name" value="DNA/RNA polymerases"/>
    <property type="match status" value="1"/>
</dbReference>
<proteinExistence type="predicted"/>
<feature type="domain" description="RNase H type-1" evidence="2">
    <location>
        <begin position="990"/>
        <end position="1130"/>
    </location>
</feature>
<dbReference type="PROSITE" id="PS50879">
    <property type="entry name" value="RNASE_H_1"/>
    <property type="match status" value="1"/>
</dbReference>
<dbReference type="InterPro" id="IPR012337">
    <property type="entry name" value="RNaseH-like_sf"/>
</dbReference>
<dbReference type="CDD" id="cd09276">
    <property type="entry name" value="Rnase_HI_RT_non_LTR"/>
    <property type="match status" value="1"/>
</dbReference>
<dbReference type="EMBL" id="JAPQKP010000006">
    <property type="protein sequence ID" value="KAJ5186136.1"/>
    <property type="molecule type" value="Genomic_DNA"/>
</dbReference>
<dbReference type="SUPFAM" id="SSF53098">
    <property type="entry name" value="Ribonuclease H-like"/>
    <property type="match status" value="1"/>
</dbReference>
<name>A0A9W9J238_9EURO</name>
<dbReference type="InterPro" id="IPR005135">
    <property type="entry name" value="Endo/exonuclease/phosphatase"/>
</dbReference>
<dbReference type="InterPro" id="IPR002156">
    <property type="entry name" value="RNaseH_domain"/>
</dbReference>
<dbReference type="CDD" id="cd01650">
    <property type="entry name" value="RT_nLTR_like"/>
    <property type="match status" value="1"/>
</dbReference>
<evidence type="ECO:0000313" key="3">
    <source>
        <dbReference type="EMBL" id="KAJ5186136.1"/>
    </source>
</evidence>
<dbReference type="Gene3D" id="3.60.10.10">
    <property type="entry name" value="Endonuclease/exonuclease/phosphatase"/>
    <property type="match status" value="1"/>
</dbReference>
<dbReference type="InterPro" id="IPR036691">
    <property type="entry name" value="Endo/exonu/phosph_ase_sf"/>
</dbReference>
<reference evidence="3" key="2">
    <citation type="journal article" date="2023" name="IMA Fungus">
        <title>Comparative genomic study of the Penicillium genus elucidates a diverse pangenome and 15 lateral gene transfer events.</title>
        <authorList>
            <person name="Petersen C."/>
            <person name="Sorensen T."/>
            <person name="Nielsen M.R."/>
            <person name="Sondergaard T.E."/>
            <person name="Sorensen J.L."/>
            <person name="Fitzpatrick D.A."/>
            <person name="Frisvad J.C."/>
            <person name="Nielsen K.L."/>
        </authorList>
    </citation>
    <scope>NUCLEOTIDE SEQUENCE</scope>
    <source>
        <strain evidence="3">IBT 16849</strain>
    </source>
</reference>
<dbReference type="GO" id="GO:0004523">
    <property type="term" value="F:RNA-DNA hybrid ribonuclease activity"/>
    <property type="evidence" value="ECO:0007669"/>
    <property type="project" value="InterPro"/>
</dbReference>
<dbReference type="Pfam" id="PF14529">
    <property type="entry name" value="Exo_endo_phos_2"/>
    <property type="match status" value="1"/>
</dbReference>
<dbReference type="Pfam" id="PF00075">
    <property type="entry name" value="RNase_H"/>
    <property type="match status" value="1"/>
</dbReference>
<dbReference type="InterPro" id="IPR000477">
    <property type="entry name" value="RT_dom"/>
</dbReference>
<dbReference type="InterPro" id="IPR043502">
    <property type="entry name" value="DNA/RNA_pol_sf"/>
</dbReference>
<reference evidence="3" key="1">
    <citation type="submission" date="2022-11" db="EMBL/GenBank/DDBJ databases">
        <authorList>
            <person name="Petersen C."/>
        </authorList>
    </citation>
    <scope>NUCLEOTIDE SEQUENCE</scope>
    <source>
        <strain evidence="3">IBT 16849</strain>
    </source>
</reference>
<dbReference type="PANTHER" id="PTHR33481">
    <property type="entry name" value="REVERSE TRANSCRIPTASE"/>
    <property type="match status" value="1"/>
</dbReference>
<evidence type="ECO:0000313" key="4">
    <source>
        <dbReference type="Proteomes" id="UP001150879"/>
    </source>
</evidence>
<dbReference type="Proteomes" id="UP001150879">
    <property type="component" value="Unassembled WGS sequence"/>
</dbReference>